<feature type="domain" description="Amino acid permease/ SLC12A" evidence="6">
    <location>
        <begin position="18"/>
        <end position="450"/>
    </location>
</feature>
<dbReference type="STRING" id="387631.Asulf_01034"/>
<feature type="transmembrane region" description="Helical" evidence="5">
    <location>
        <begin position="341"/>
        <end position="359"/>
    </location>
</feature>
<evidence type="ECO:0000259" key="7">
    <source>
        <dbReference type="Pfam" id="PF00582"/>
    </source>
</evidence>
<feature type="transmembrane region" description="Helical" evidence="5">
    <location>
        <begin position="365"/>
        <end position="384"/>
    </location>
</feature>
<dbReference type="Pfam" id="PF00582">
    <property type="entry name" value="Usp"/>
    <property type="match status" value="1"/>
</dbReference>
<feature type="transmembrane region" description="Helical" evidence="5">
    <location>
        <begin position="159"/>
        <end position="177"/>
    </location>
</feature>
<dbReference type="eggNOG" id="arCOG00449">
    <property type="taxonomic scope" value="Archaea"/>
</dbReference>
<keyword evidence="4 5" id="KW-0472">Membrane</keyword>
<evidence type="ECO:0000259" key="6">
    <source>
        <dbReference type="Pfam" id="PF00324"/>
    </source>
</evidence>
<dbReference type="Pfam" id="PF00324">
    <property type="entry name" value="AA_permease"/>
    <property type="match status" value="1"/>
</dbReference>
<dbReference type="Gene3D" id="1.20.1740.10">
    <property type="entry name" value="Amino acid/polyamine transporter I"/>
    <property type="match status" value="1"/>
</dbReference>
<keyword evidence="2 5" id="KW-0812">Transmembrane</keyword>
<evidence type="ECO:0000256" key="1">
    <source>
        <dbReference type="ARBA" id="ARBA00004141"/>
    </source>
</evidence>
<dbReference type="InterPro" id="IPR006016">
    <property type="entry name" value="UspA"/>
</dbReference>
<feature type="transmembrane region" description="Helical" evidence="5">
    <location>
        <begin position="99"/>
        <end position="121"/>
    </location>
</feature>
<dbReference type="eggNOG" id="arCOG00009">
    <property type="taxonomic scope" value="Archaea"/>
</dbReference>
<dbReference type="Proteomes" id="UP000013307">
    <property type="component" value="Chromosome"/>
</dbReference>
<dbReference type="InterPro" id="IPR050367">
    <property type="entry name" value="APC_superfamily"/>
</dbReference>
<feature type="transmembrane region" description="Helical" evidence="5">
    <location>
        <begin position="396"/>
        <end position="416"/>
    </location>
</feature>
<dbReference type="GeneID" id="15392675"/>
<dbReference type="PANTHER" id="PTHR42770:SF11">
    <property type="entry name" value="INNER MEMBRANE TRANSPORT PROTEIN YBAT"/>
    <property type="match status" value="1"/>
</dbReference>
<keyword evidence="9" id="KW-1185">Reference proteome</keyword>
<gene>
    <name evidence="8" type="ORF">Asulf_01034</name>
</gene>
<evidence type="ECO:0000313" key="8">
    <source>
        <dbReference type="EMBL" id="AGK61037.1"/>
    </source>
</evidence>
<dbReference type="GO" id="GO:0055085">
    <property type="term" value="P:transmembrane transport"/>
    <property type="evidence" value="ECO:0007669"/>
    <property type="project" value="InterPro"/>
</dbReference>
<dbReference type="SUPFAM" id="SSF52402">
    <property type="entry name" value="Adenine nucleotide alpha hydrolases-like"/>
    <property type="match status" value="2"/>
</dbReference>
<protein>
    <submittedName>
        <fullName evidence="8">Cationic amino acid:proton symporter, ABT family</fullName>
    </submittedName>
</protein>
<dbReference type="AlphaFoldDB" id="N0BFL0"/>
<sequence>MMSQKIEVKLNKDLGFFDITMIGIAGMIGAGVFALTGIAAGISGPALIIAFFFNGLIATITALAYAELGSSMPQAGGGYVWIKESFPQSAGFIAGWIDWFAHSVACALYAVTFGAFVAVILEGYMPFILVSKVSSFLAVTLFAYVNYIGVKESGKVGGIITLTKVVILLVFTIFGVYRTFSNPEWVLRFTPFMPNGMQGVLAAMGLTYIAFEGYEIIVQSGEEVKNPEKNIPRAVLVSLWVATLIYILVAVSVLGGIDSDRPSWMYLGELGELGLIKTAGSIMPFGFAILLFAGLVSTTSAMNATIYSSSRVAFAMARDSFLPRALSEIDVRRRTPRNSIFFSYIIISAMTLSLPIEAVAASANIMFILLFVMVNLTLILMRYKAPNLNRPFKVPFVPYLPIVAVILQFVIGYFMISMLEHGFLALAVSVLWIVLGIVIYSSYSKEKVKEAIKEEIKTVFEEGHLEERPYRILVAYANPAIGKMLLEFSDFIAKAKNGEIKVMNVVKLPEQTPLKAGMKLVREQIEEIDELLRIPSSPAKGVIKVAHSVSDAIISEAAEYKANLVVLGWRGRTFRRDFVFGSTIDPVLLKAPCDVIVTRPEPGFNIKKVERVLIPTAGGPHVRFALQLVKDLMQISKFDVSLCFVGKNESELRKGKAVIEACRKESGIDADEILKLSDDPIKGIAEIARNYDMMFVGASDEPFFKNFIKGMFVEKLVKETNKTVVMVRKKIKVYDIIRRLF</sequence>
<keyword evidence="3 5" id="KW-1133">Transmembrane helix</keyword>
<dbReference type="HOGENOM" id="CLU_007946_15_8_2"/>
<evidence type="ECO:0000256" key="4">
    <source>
        <dbReference type="ARBA" id="ARBA00023136"/>
    </source>
</evidence>
<dbReference type="Gene3D" id="3.40.50.12370">
    <property type="match status" value="1"/>
</dbReference>
<feature type="transmembrane region" description="Helical" evidence="5">
    <location>
        <begin position="234"/>
        <end position="255"/>
    </location>
</feature>
<feature type="domain" description="UspA" evidence="7">
    <location>
        <begin position="471"/>
        <end position="599"/>
    </location>
</feature>
<feature type="transmembrane region" description="Helical" evidence="5">
    <location>
        <begin position="127"/>
        <end position="147"/>
    </location>
</feature>
<dbReference type="KEGG" id="ast:Asulf_01034"/>
<evidence type="ECO:0000256" key="3">
    <source>
        <dbReference type="ARBA" id="ARBA00022989"/>
    </source>
</evidence>
<comment type="subcellular location">
    <subcellularLocation>
        <location evidence="1">Membrane</location>
        <topology evidence="1">Multi-pass membrane protein</topology>
    </subcellularLocation>
</comment>
<reference evidence="8 9" key="1">
    <citation type="journal article" date="2013" name="Genome Announc.">
        <title>Complete Genome Sequence of the Thermophilic and Facultatively Chemolithoautotrophic Sulfate Reducer Archaeoglobus sulfaticallidus Strain PM70-1T.</title>
        <authorList>
            <person name="Stokke R."/>
            <person name="Hocking W.P."/>
            <person name="Steinsbu B.O."/>
            <person name="Steen I.H."/>
        </authorList>
    </citation>
    <scope>NUCLEOTIDE SEQUENCE [LARGE SCALE GENOMIC DNA]</scope>
    <source>
        <strain evidence="8">PM70-1</strain>
    </source>
</reference>
<name>N0BFL0_9EURY</name>
<dbReference type="InterPro" id="IPR004841">
    <property type="entry name" value="AA-permease/SLC12A_dom"/>
</dbReference>
<feature type="transmembrane region" description="Helical" evidence="5">
    <location>
        <begin position="21"/>
        <end position="40"/>
    </location>
</feature>
<evidence type="ECO:0000256" key="2">
    <source>
        <dbReference type="ARBA" id="ARBA00022692"/>
    </source>
</evidence>
<dbReference type="GO" id="GO:0016020">
    <property type="term" value="C:membrane"/>
    <property type="evidence" value="ECO:0007669"/>
    <property type="project" value="UniProtKB-SubCell"/>
</dbReference>
<dbReference type="PANTHER" id="PTHR42770">
    <property type="entry name" value="AMINO ACID TRANSPORTER-RELATED"/>
    <property type="match status" value="1"/>
</dbReference>
<organism evidence="8 9">
    <name type="scientific">Archaeoglobus sulfaticallidus PM70-1</name>
    <dbReference type="NCBI Taxonomy" id="387631"/>
    <lineage>
        <taxon>Archaea</taxon>
        <taxon>Methanobacteriati</taxon>
        <taxon>Methanobacteriota</taxon>
        <taxon>Archaeoglobi</taxon>
        <taxon>Archaeoglobales</taxon>
        <taxon>Archaeoglobaceae</taxon>
        <taxon>Archaeoglobus</taxon>
    </lineage>
</organism>
<feature type="transmembrane region" description="Helical" evidence="5">
    <location>
        <begin position="46"/>
        <end position="66"/>
    </location>
</feature>
<feature type="transmembrane region" description="Helical" evidence="5">
    <location>
        <begin position="422"/>
        <end position="443"/>
    </location>
</feature>
<evidence type="ECO:0000256" key="5">
    <source>
        <dbReference type="SAM" id="Phobius"/>
    </source>
</evidence>
<evidence type="ECO:0000313" key="9">
    <source>
        <dbReference type="Proteomes" id="UP000013307"/>
    </source>
</evidence>
<feature type="transmembrane region" description="Helical" evidence="5">
    <location>
        <begin position="275"/>
        <end position="296"/>
    </location>
</feature>
<accession>N0BFL0</accession>
<proteinExistence type="predicted"/>
<dbReference type="RefSeq" id="WP_015590635.1">
    <property type="nucleotide sequence ID" value="NC_021169.1"/>
</dbReference>
<dbReference type="EMBL" id="CP005290">
    <property type="protein sequence ID" value="AGK61037.1"/>
    <property type="molecule type" value="Genomic_DNA"/>
</dbReference>